<proteinExistence type="predicted"/>
<dbReference type="OrthoDB" id="5401788at2"/>
<organism evidence="1 2">
    <name type="scientific">Pseudodesulfovibrio aespoeensis (strain ATCC 700646 / DSM 10631 / Aspo-2)</name>
    <name type="common">Desulfovibrio aespoeensis</name>
    <dbReference type="NCBI Taxonomy" id="643562"/>
    <lineage>
        <taxon>Bacteria</taxon>
        <taxon>Pseudomonadati</taxon>
        <taxon>Thermodesulfobacteriota</taxon>
        <taxon>Desulfovibrionia</taxon>
        <taxon>Desulfovibrionales</taxon>
        <taxon>Desulfovibrionaceae</taxon>
    </lineage>
</organism>
<keyword evidence="2" id="KW-1185">Reference proteome</keyword>
<dbReference type="SUPFAM" id="SSF54001">
    <property type="entry name" value="Cysteine proteinases"/>
    <property type="match status" value="1"/>
</dbReference>
<dbReference type="HOGENOM" id="CLU_100947_0_0_7"/>
<dbReference type="InterPro" id="IPR010319">
    <property type="entry name" value="Transglutaminase-like_Cys_pept"/>
</dbReference>
<dbReference type="Pfam" id="PF06035">
    <property type="entry name" value="Peptidase_C93"/>
    <property type="match status" value="1"/>
</dbReference>
<reference evidence="2" key="1">
    <citation type="submission" date="2010-12" db="EMBL/GenBank/DDBJ databases">
        <title>Complete sequence of Desulfovibrio aespoeensis Aspo-2.</title>
        <authorList>
            <consortium name="US DOE Joint Genome Institute"/>
            <person name="Lucas S."/>
            <person name="Copeland A."/>
            <person name="Lapidus A."/>
            <person name="Cheng J.-F."/>
            <person name="Goodwin L."/>
            <person name="Pitluck S."/>
            <person name="Chertkov O."/>
            <person name="Misra M."/>
            <person name="Detter J.C."/>
            <person name="Han C."/>
            <person name="Tapia R."/>
            <person name="Land M."/>
            <person name="Hauser L."/>
            <person name="Kyrpides N."/>
            <person name="Ivanova N."/>
            <person name="Ovchinnikova G."/>
            <person name="Pedersen K."/>
            <person name="Jagevall S."/>
            <person name="Hazen T."/>
            <person name="Woyke T."/>
        </authorList>
    </citation>
    <scope>NUCLEOTIDE SEQUENCE [LARGE SCALE GENOMIC DNA]</scope>
    <source>
        <strain evidence="2">ATCC 700646 / DSM 10631 / Aspo-2</strain>
    </source>
</reference>
<evidence type="ECO:0000313" key="1">
    <source>
        <dbReference type="EMBL" id="ADU61916.1"/>
    </source>
</evidence>
<dbReference type="PANTHER" id="PTHR39327">
    <property type="match status" value="1"/>
</dbReference>
<name>E6VRY3_PSEA9</name>
<protein>
    <recommendedName>
        <fullName evidence="3">Transglutaminase family protein cysteine peptidase BTLCP</fullName>
    </recommendedName>
</protein>
<dbReference type="eggNOG" id="COG3672">
    <property type="taxonomic scope" value="Bacteria"/>
</dbReference>
<sequence precursor="true">MASATAICRTLWGLWCATLLVLCLVCGGRDALAAGEAAPPRLRLFGTVEFKGAITQLPKWTGVLDRMGAWKGFFEDPSMAAIPARQSWQTLKGEIATAAPMERVKAVNKFFNQWPYRLDQANYGQSDYWATPPEFMKKSGDCEDYSIAKFYALKELGFTGDDMRVVALKDTIRNIGHAVLVVYLDGDAYVLDNQTVMVLSHEKYKHYLPQYSVNEKFRWMHVPPTKNTTYTKTKK</sequence>
<evidence type="ECO:0000313" key="2">
    <source>
        <dbReference type="Proteomes" id="UP000002191"/>
    </source>
</evidence>
<dbReference type="Gene3D" id="3.10.620.30">
    <property type="match status" value="1"/>
</dbReference>
<dbReference type="Proteomes" id="UP000002191">
    <property type="component" value="Chromosome"/>
</dbReference>
<dbReference type="AlphaFoldDB" id="E6VRY3"/>
<dbReference type="PANTHER" id="PTHR39327:SF1">
    <property type="entry name" value="BLR5470 PROTEIN"/>
    <property type="match status" value="1"/>
</dbReference>
<dbReference type="EMBL" id="CP002431">
    <property type="protein sequence ID" value="ADU61916.1"/>
    <property type="molecule type" value="Genomic_DNA"/>
</dbReference>
<accession>E6VRY3</accession>
<dbReference type="InterPro" id="IPR038765">
    <property type="entry name" value="Papain-like_cys_pep_sf"/>
</dbReference>
<gene>
    <name evidence="1" type="ordered locus">Daes_0899</name>
</gene>
<dbReference type="RefSeq" id="WP_013513847.1">
    <property type="nucleotide sequence ID" value="NC_014844.1"/>
</dbReference>
<dbReference type="KEGG" id="das:Daes_0899"/>
<evidence type="ECO:0008006" key="3">
    <source>
        <dbReference type="Google" id="ProtNLM"/>
    </source>
</evidence>
<dbReference type="STRING" id="643562.Daes_0899"/>
<reference evidence="1 2" key="2">
    <citation type="journal article" date="2014" name="Genome Announc.">
        <title>Complete Genome Sequence of the Subsurface, Mesophilic Sulfate-Reducing Bacterium Desulfovibrio aespoeensis Aspo-2.</title>
        <authorList>
            <person name="Pedersen K."/>
            <person name="Bengtsson A."/>
            <person name="Edlund J."/>
            <person name="Rabe L."/>
            <person name="Hazen T."/>
            <person name="Chakraborty R."/>
            <person name="Goodwin L."/>
            <person name="Shapiro N."/>
        </authorList>
    </citation>
    <scope>NUCLEOTIDE SEQUENCE [LARGE SCALE GENOMIC DNA]</scope>
    <source>
        <strain evidence="2">ATCC 700646 / DSM 10631 / Aspo-2</strain>
    </source>
</reference>